<dbReference type="GO" id="GO:0043103">
    <property type="term" value="P:hypoxanthine salvage"/>
    <property type="evidence" value="ECO:0007669"/>
    <property type="project" value="TreeGrafter"/>
</dbReference>
<dbReference type="InterPro" id="IPR006330">
    <property type="entry name" value="Ado/ade_deaminase"/>
</dbReference>
<reference evidence="8" key="1">
    <citation type="submission" date="2022-10" db="EMBL/GenBank/DDBJ databases">
        <title>Novel sulphate-reducing endosymbionts in the free-living metamonad Anaeramoeba.</title>
        <authorList>
            <person name="Jerlstrom-Hultqvist J."/>
            <person name="Cepicka I."/>
            <person name="Gallot-Lavallee L."/>
            <person name="Salas-Leiva D."/>
            <person name="Curtis B.A."/>
            <person name="Zahonova K."/>
            <person name="Pipaliya S."/>
            <person name="Dacks J."/>
            <person name="Roger A.J."/>
        </authorList>
    </citation>
    <scope>NUCLEOTIDE SEQUENCE</scope>
    <source>
        <strain evidence="8">BMAN</strain>
    </source>
</reference>
<dbReference type="GO" id="GO:0006154">
    <property type="term" value="P:adenosine catabolic process"/>
    <property type="evidence" value="ECO:0007669"/>
    <property type="project" value="TreeGrafter"/>
</dbReference>
<dbReference type="NCBIfam" id="TIGR01430">
    <property type="entry name" value="aden_deam"/>
    <property type="match status" value="1"/>
</dbReference>
<gene>
    <name evidence="8" type="ORF">M0811_10272</name>
</gene>
<dbReference type="InterPro" id="IPR032466">
    <property type="entry name" value="Metal_Hydrolase"/>
</dbReference>
<dbReference type="GO" id="GO:0009897">
    <property type="term" value="C:external side of plasma membrane"/>
    <property type="evidence" value="ECO:0007669"/>
    <property type="project" value="TreeGrafter"/>
</dbReference>
<evidence type="ECO:0000256" key="5">
    <source>
        <dbReference type="ARBA" id="ARBA00022801"/>
    </source>
</evidence>
<dbReference type="AlphaFoldDB" id="A0A9Q0RA71"/>
<name>A0A9Q0RA71_ANAIG</name>
<comment type="cofactor">
    <cofactor evidence="1">
        <name>Zn(2+)</name>
        <dbReference type="ChEBI" id="CHEBI:29105"/>
    </cofactor>
</comment>
<evidence type="ECO:0000259" key="7">
    <source>
        <dbReference type="Pfam" id="PF00962"/>
    </source>
</evidence>
<proteinExistence type="inferred from homology"/>
<evidence type="ECO:0000256" key="1">
    <source>
        <dbReference type="ARBA" id="ARBA00001947"/>
    </source>
</evidence>
<keyword evidence="5" id="KW-0378">Hydrolase</keyword>
<feature type="domain" description="Adenosine deaminase" evidence="7">
    <location>
        <begin position="17"/>
        <end position="336"/>
    </location>
</feature>
<dbReference type="GO" id="GO:0060169">
    <property type="term" value="P:negative regulation of adenosine receptor signaling pathway"/>
    <property type="evidence" value="ECO:0007669"/>
    <property type="project" value="TreeGrafter"/>
</dbReference>
<dbReference type="PANTHER" id="PTHR11409">
    <property type="entry name" value="ADENOSINE DEAMINASE"/>
    <property type="match status" value="1"/>
</dbReference>
<dbReference type="GO" id="GO:0005829">
    <property type="term" value="C:cytosol"/>
    <property type="evidence" value="ECO:0007669"/>
    <property type="project" value="TreeGrafter"/>
</dbReference>
<protein>
    <recommendedName>
        <fullName evidence="3">adenosine deaminase</fullName>
        <ecNumber evidence="3">3.5.4.4</ecNumber>
    </recommendedName>
</protein>
<dbReference type="InterPro" id="IPR001365">
    <property type="entry name" value="A_deaminase_dom"/>
</dbReference>
<comment type="similarity">
    <text evidence="2">Belongs to the metallo-dependent hydrolases superfamily. Adenosine and AMP deaminases family.</text>
</comment>
<dbReference type="GO" id="GO:0046103">
    <property type="term" value="P:inosine biosynthetic process"/>
    <property type="evidence" value="ECO:0007669"/>
    <property type="project" value="TreeGrafter"/>
</dbReference>
<dbReference type="EMBL" id="JAPDFW010000088">
    <property type="protein sequence ID" value="KAJ5071429.1"/>
    <property type="molecule type" value="Genomic_DNA"/>
</dbReference>
<sequence>MTEKKKLTLELIKQLHKPELHCHLDGSLSVDSIMEMAEEQGVDLGFKSKEDLAKVVEVDIDCPSLVVYLNSFGVTLKVMQTPHSLTRSVYEVSEAAYRDGISYLELRFSPVLHLEKGMDLALVMESICEGVALVEKTFPIVVRIIVCGMRHMDPKVTESLAEICWRYHKKGVTGFDLAGPEDGFSSKHHRSAFHLVSRKMINLTLHAGEAYGWESIYDSIRYCGAHRIGHGVRLYENEELKNYVRDKEIPLECCVTSNFQTKAISAIEKHPIKQYFDYGILTVPCTDNVTVSKVKLSEEYFKIQELFGFEPEELIRMADYGFAKAFVDNTIRKRLRVDALYFALNLLKQNGFSLDKFFENHVYYERAGVNLALFKDPPIITPFSIDPPITLEIIQKLPKADLHCRLDGSVSIDTVWDEIQKDPNWFKLFKLEEIKSKEELIEKLQPERHTAKSFALAKKIMLSVCQTKEQIQRAVDNIYAEASKDNVQYLELMFRPLAHIHKMKAEEVMQIVLEESKKASEQYKIRTGIVVYVSIPEDDPISFFETAKLGIQYKNQGVMGFGSFGDDIPFENYKFYEKTFSLLKKHNMNVCILAGQKTPDSIVAALSEGGSSRVSGAFKMHEIPKLVSHLVNHNILVEVSPTDKLSVLTENISTFSGSPIELFVHSGLPVTLCSFRLTLDKQSRSQVIQRVVKENQFDIADLLRIVAIGFRNNFSSRDVQVQMHIDFWKFAQEFLPPLGFKQLRKFPWMPKKKN</sequence>
<dbReference type="SUPFAM" id="SSF51556">
    <property type="entry name" value="Metallo-dependent hydrolases"/>
    <property type="match status" value="2"/>
</dbReference>
<feature type="domain" description="Adenosine deaminase" evidence="7">
    <location>
        <begin position="398"/>
        <end position="721"/>
    </location>
</feature>
<organism evidence="8 9">
    <name type="scientific">Anaeramoeba ignava</name>
    <name type="common">Anaerobic marine amoeba</name>
    <dbReference type="NCBI Taxonomy" id="1746090"/>
    <lineage>
        <taxon>Eukaryota</taxon>
        <taxon>Metamonada</taxon>
        <taxon>Anaeramoebidae</taxon>
        <taxon>Anaeramoeba</taxon>
    </lineage>
</organism>
<evidence type="ECO:0000313" key="9">
    <source>
        <dbReference type="Proteomes" id="UP001149090"/>
    </source>
</evidence>
<dbReference type="OMA" id="FYEMCED"/>
<evidence type="ECO:0000256" key="2">
    <source>
        <dbReference type="ARBA" id="ARBA00006676"/>
    </source>
</evidence>
<dbReference type="GO" id="GO:0046872">
    <property type="term" value="F:metal ion binding"/>
    <property type="evidence" value="ECO:0007669"/>
    <property type="project" value="UniProtKB-KW"/>
</dbReference>
<dbReference type="Pfam" id="PF00962">
    <property type="entry name" value="A_deaminase"/>
    <property type="match status" value="2"/>
</dbReference>
<keyword evidence="6" id="KW-0862">Zinc</keyword>
<keyword evidence="9" id="KW-1185">Reference proteome</keyword>
<evidence type="ECO:0000313" key="8">
    <source>
        <dbReference type="EMBL" id="KAJ5071429.1"/>
    </source>
</evidence>
<keyword evidence="4" id="KW-0479">Metal-binding</keyword>
<evidence type="ECO:0000256" key="6">
    <source>
        <dbReference type="ARBA" id="ARBA00022833"/>
    </source>
</evidence>
<evidence type="ECO:0000256" key="4">
    <source>
        <dbReference type="ARBA" id="ARBA00022723"/>
    </source>
</evidence>
<dbReference type="Proteomes" id="UP001149090">
    <property type="component" value="Unassembled WGS sequence"/>
</dbReference>
<comment type="caution">
    <text evidence="8">The sequence shown here is derived from an EMBL/GenBank/DDBJ whole genome shotgun (WGS) entry which is preliminary data.</text>
</comment>
<accession>A0A9Q0RA71</accession>
<dbReference type="PANTHER" id="PTHR11409:SF43">
    <property type="entry name" value="ADENOSINE DEAMINASE"/>
    <property type="match status" value="1"/>
</dbReference>
<dbReference type="Gene3D" id="3.20.20.140">
    <property type="entry name" value="Metal-dependent hydrolases"/>
    <property type="match status" value="2"/>
</dbReference>
<dbReference type="EC" id="3.5.4.4" evidence="3"/>
<dbReference type="GO" id="GO:0004000">
    <property type="term" value="F:adenosine deaminase activity"/>
    <property type="evidence" value="ECO:0007669"/>
    <property type="project" value="TreeGrafter"/>
</dbReference>
<dbReference type="OrthoDB" id="272271at2759"/>
<evidence type="ECO:0000256" key="3">
    <source>
        <dbReference type="ARBA" id="ARBA00012784"/>
    </source>
</evidence>